<dbReference type="Proteomes" id="UP000521943">
    <property type="component" value="Unassembled WGS sequence"/>
</dbReference>
<evidence type="ECO:0000256" key="2">
    <source>
        <dbReference type="ARBA" id="ARBA00022723"/>
    </source>
</evidence>
<dbReference type="PANTHER" id="PTHR46481:SF10">
    <property type="entry name" value="ZINC FINGER BED DOMAIN-CONTAINING PROTEIN 39"/>
    <property type="match status" value="1"/>
</dbReference>
<dbReference type="InterPro" id="IPR052035">
    <property type="entry name" value="ZnF_BED_domain_contain"/>
</dbReference>
<feature type="non-terminal residue" evidence="7">
    <location>
        <position position="237"/>
    </location>
</feature>
<proteinExistence type="predicted"/>
<evidence type="ECO:0000256" key="1">
    <source>
        <dbReference type="ARBA" id="ARBA00004123"/>
    </source>
</evidence>
<evidence type="ECO:0000313" key="8">
    <source>
        <dbReference type="EMBL" id="KAF6755062.1"/>
    </source>
</evidence>
<evidence type="ECO:0000313" key="9">
    <source>
        <dbReference type="Proteomes" id="UP000521943"/>
    </source>
</evidence>
<dbReference type="EMBL" id="JACGCI010000031">
    <property type="protein sequence ID" value="KAF6755062.1"/>
    <property type="molecule type" value="Genomic_DNA"/>
</dbReference>
<evidence type="ECO:0000256" key="4">
    <source>
        <dbReference type="ARBA" id="ARBA00022833"/>
    </source>
</evidence>
<sequence>LRTKWTSGIYGFFDPEPKLEFIDGRVCHVFTCANPMCKARTSGGNHQTRRYQDTTDMNSTGNLCTHINNCWGGAALHHAKEAKDSAEVREMLGKTGGVYTEESIVLAFARKGKGIVTYSTKPHTKAETRLRPFNIVRDRGFLSLMKTGRPQHWIPSPSTVIRDTKLSFVKTRARIAQLLRDHPGSLHFATDCWTSPNHKAFVAFTVHLERDGVPFSMLLDFVELPKSHSGKNLAEAF</sequence>
<dbReference type="EMBL" id="JACGCI010000114">
    <property type="protein sequence ID" value="KAF6744788.1"/>
    <property type="molecule type" value="Genomic_DNA"/>
</dbReference>
<protein>
    <submittedName>
        <fullName evidence="7">Uncharacterized protein</fullName>
    </submittedName>
</protein>
<comment type="subcellular location">
    <subcellularLocation>
        <location evidence="1">Nucleus</location>
    </subcellularLocation>
</comment>
<reference evidence="7 9" key="1">
    <citation type="submission" date="2020-07" db="EMBL/GenBank/DDBJ databases">
        <title>Comparative genomics of pyrophilous fungi reveals a link between fire events and developmental genes.</title>
        <authorList>
            <consortium name="DOE Joint Genome Institute"/>
            <person name="Steindorff A.S."/>
            <person name="Carver A."/>
            <person name="Calhoun S."/>
            <person name="Stillman K."/>
            <person name="Liu H."/>
            <person name="Lipzen A."/>
            <person name="Pangilinan J."/>
            <person name="Labutti K."/>
            <person name="Bruns T.D."/>
            <person name="Grigoriev I.V."/>
        </authorList>
    </citation>
    <scope>NUCLEOTIDE SEQUENCE [LARGE SCALE GENOMIC DNA]</scope>
    <source>
        <strain evidence="7 9">CBS 144469</strain>
    </source>
</reference>
<evidence type="ECO:0000256" key="3">
    <source>
        <dbReference type="ARBA" id="ARBA00022771"/>
    </source>
</evidence>
<comment type="caution">
    <text evidence="7">The sequence shown here is derived from an EMBL/GenBank/DDBJ whole genome shotgun (WGS) entry which is preliminary data.</text>
</comment>
<keyword evidence="2" id="KW-0479">Metal-binding</keyword>
<evidence type="ECO:0000256" key="5">
    <source>
        <dbReference type="ARBA" id="ARBA00023242"/>
    </source>
</evidence>
<dbReference type="OrthoDB" id="2983833at2759"/>
<name>A0A8H6LZD0_9AGAR</name>
<gene>
    <name evidence="7" type="ORF">DFP72DRAFT_749966</name>
    <name evidence="8" type="ORF">DFP72DRAFT_757427</name>
    <name evidence="6" type="ORF">DFP72DRAFT_783422</name>
</gene>
<keyword evidence="4" id="KW-0862">Zinc</keyword>
<organism evidence="7 9">
    <name type="scientific">Ephemerocybe angulata</name>
    <dbReference type="NCBI Taxonomy" id="980116"/>
    <lineage>
        <taxon>Eukaryota</taxon>
        <taxon>Fungi</taxon>
        <taxon>Dikarya</taxon>
        <taxon>Basidiomycota</taxon>
        <taxon>Agaricomycotina</taxon>
        <taxon>Agaricomycetes</taxon>
        <taxon>Agaricomycetidae</taxon>
        <taxon>Agaricales</taxon>
        <taxon>Agaricineae</taxon>
        <taxon>Psathyrellaceae</taxon>
        <taxon>Ephemerocybe</taxon>
    </lineage>
</organism>
<dbReference type="GO" id="GO:0008270">
    <property type="term" value="F:zinc ion binding"/>
    <property type="evidence" value="ECO:0007669"/>
    <property type="project" value="UniProtKB-KW"/>
</dbReference>
<dbReference type="EMBL" id="JACGCI010000090">
    <property type="protein sequence ID" value="KAF6746646.1"/>
    <property type="molecule type" value="Genomic_DNA"/>
</dbReference>
<keyword evidence="9" id="KW-1185">Reference proteome</keyword>
<evidence type="ECO:0000313" key="7">
    <source>
        <dbReference type="EMBL" id="KAF6746646.1"/>
    </source>
</evidence>
<keyword evidence="3" id="KW-0863">Zinc-finger</keyword>
<accession>A0A8H6LZD0</accession>
<keyword evidence="5" id="KW-0539">Nucleus</keyword>
<dbReference type="SUPFAM" id="SSF140996">
    <property type="entry name" value="Hermes dimerisation domain"/>
    <property type="match status" value="1"/>
</dbReference>
<evidence type="ECO:0000313" key="6">
    <source>
        <dbReference type="EMBL" id="KAF6744788.1"/>
    </source>
</evidence>
<feature type="non-terminal residue" evidence="7">
    <location>
        <position position="1"/>
    </location>
</feature>
<dbReference type="AlphaFoldDB" id="A0A8H6LZD0"/>
<dbReference type="GO" id="GO:0005634">
    <property type="term" value="C:nucleus"/>
    <property type="evidence" value="ECO:0007669"/>
    <property type="project" value="UniProtKB-SubCell"/>
</dbReference>
<dbReference type="PANTHER" id="PTHR46481">
    <property type="entry name" value="ZINC FINGER BED DOMAIN-CONTAINING PROTEIN 4"/>
    <property type="match status" value="1"/>
</dbReference>